<dbReference type="InterPro" id="IPR047964">
    <property type="entry name" value="EFR1-like"/>
</dbReference>
<dbReference type="EMBL" id="CP155573">
    <property type="protein sequence ID" value="XFO67440.1"/>
    <property type="molecule type" value="Genomic_DNA"/>
</dbReference>
<evidence type="ECO:0000259" key="4">
    <source>
        <dbReference type="PROSITE" id="PS51379"/>
    </source>
</evidence>
<reference evidence="5" key="1">
    <citation type="submission" date="2024-05" db="EMBL/GenBank/DDBJ databases">
        <title>Isolation and characterization of Sporomusa carbonis sp. nov., a carboxydotrophic hydrogenogen in the genus of Sporomusa isolated from a charcoal burning pile.</title>
        <authorList>
            <person name="Boeer T."/>
            <person name="Rosenbaum F."/>
            <person name="Eysell L."/>
            <person name="Mueller V."/>
            <person name="Daniel R."/>
            <person name="Poehlein A."/>
        </authorList>
    </citation>
    <scope>NUCLEOTIDE SEQUENCE [LARGE SCALE GENOMIC DNA]</scope>
    <source>
        <strain evidence="5">DSM 10669</strain>
    </source>
</reference>
<proteinExistence type="predicted"/>
<evidence type="ECO:0000313" key="5">
    <source>
        <dbReference type="EMBL" id="XFO67440.1"/>
    </source>
</evidence>
<dbReference type="SUPFAM" id="SSF52218">
    <property type="entry name" value="Flavoproteins"/>
    <property type="match status" value="1"/>
</dbReference>
<dbReference type="InterPro" id="IPR029039">
    <property type="entry name" value="Flavoprotein-like_sf"/>
</dbReference>
<name>A0ABZ3IPD6_9FIRM</name>
<dbReference type="PROSITE" id="PS00198">
    <property type="entry name" value="4FE4S_FER_1"/>
    <property type="match status" value="1"/>
</dbReference>
<dbReference type="Gene3D" id="3.40.50.360">
    <property type="match status" value="1"/>
</dbReference>
<feature type="domain" description="4Fe-4S ferredoxin-type" evidence="4">
    <location>
        <begin position="208"/>
        <end position="235"/>
    </location>
</feature>
<evidence type="ECO:0000256" key="3">
    <source>
        <dbReference type="ARBA" id="ARBA00023014"/>
    </source>
</evidence>
<dbReference type="SUPFAM" id="SSF54862">
    <property type="entry name" value="4Fe-4S ferredoxins"/>
    <property type="match status" value="1"/>
</dbReference>
<organism evidence="5 6">
    <name type="scientific">Sporomusa silvacetica DSM 10669</name>
    <dbReference type="NCBI Taxonomy" id="1123289"/>
    <lineage>
        <taxon>Bacteria</taxon>
        <taxon>Bacillati</taxon>
        <taxon>Bacillota</taxon>
        <taxon>Negativicutes</taxon>
        <taxon>Selenomonadales</taxon>
        <taxon>Sporomusaceae</taxon>
        <taxon>Sporomusa</taxon>
    </lineage>
</organism>
<keyword evidence="3" id="KW-0411">Iron-sulfur</keyword>
<dbReference type="NCBIfam" id="NF038196">
    <property type="entry name" value="ferrodoxin_EFR1"/>
    <property type="match status" value="1"/>
</dbReference>
<gene>
    <name evidence="5" type="ORF">SPSIL_036390</name>
</gene>
<accession>A0ABZ3IPD6</accession>
<sequence length="257" mass="29336">MDNVIYYFSGTGNSLKVAKDMAEKLGSTELISISKAINQEMYGAFETAGIVFPVHSKGVPMMVVKFIKKLKSFKVAYYYAVATHGGNLGGALEQTSKLFEKRGMKLAAGFAVHMPSIYITFNEEEQNKLFQACDQRVDRIIQTIKNKKAQVIEKNGFLNNLWIGIQYKMFLWLIYKRDKSFWVNEKCNQCGICAKICPAENIELKDGRPIWKHNCSHCYACLQWCPMQALQYGKTTGLKRYTNPFISLKEMLQSSRN</sequence>
<dbReference type="Gene3D" id="3.30.70.20">
    <property type="match status" value="1"/>
</dbReference>
<keyword evidence="2" id="KW-0408">Iron</keyword>
<protein>
    <recommendedName>
        <fullName evidence="4">4Fe-4S ferredoxin-type domain-containing protein</fullName>
    </recommendedName>
</protein>
<keyword evidence="6" id="KW-1185">Reference proteome</keyword>
<dbReference type="Proteomes" id="UP000216752">
    <property type="component" value="Chromosome"/>
</dbReference>
<keyword evidence="1" id="KW-0479">Metal-binding</keyword>
<dbReference type="Pfam" id="PF13187">
    <property type="entry name" value="Fer4_9"/>
    <property type="match status" value="1"/>
</dbReference>
<feature type="domain" description="4Fe-4S ferredoxin-type" evidence="4">
    <location>
        <begin position="179"/>
        <end position="207"/>
    </location>
</feature>
<dbReference type="InterPro" id="IPR017896">
    <property type="entry name" value="4Fe4S_Fe-S-bd"/>
</dbReference>
<evidence type="ECO:0000313" key="6">
    <source>
        <dbReference type="Proteomes" id="UP000216752"/>
    </source>
</evidence>
<evidence type="ECO:0000256" key="1">
    <source>
        <dbReference type="ARBA" id="ARBA00022723"/>
    </source>
</evidence>
<evidence type="ECO:0000256" key="2">
    <source>
        <dbReference type="ARBA" id="ARBA00023004"/>
    </source>
</evidence>
<dbReference type="PROSITE" id="PS51379">
    <property type="entry name" value="4FE4S_FER_2"/>
    <property type="match status" value="2"/>
</dbReference>
<dbReference type="InterPro" id="IPR017900">
    <property type="entry name" value="4Fe4S_Fe_S_CS"/>
</dbReference>